<gene>
    <name evidence="1" type="ORF">DFR52_102574</name>
</gene>
<name>A0A317PQQ3_9HYPH</name>
<comment type="caution">
    <text evidence="1">The sequence shown here is derived from an EMBL/GenBank/DDBJ whole genome shotgun (WGS) entry which is preliminary data.</text>
</comment>
<accession>A0A317PQQ3</accession>
<organism evidence="1 2">
    <name type="scientific">Hoeflea marina</name>
    <dbReference type="NCBI Taxonomy" id="274592"/>
    <lineage>
        <taxon>Bacteria</taxon>
        <taxon>Pseudomonadati</taxon>
        <taxon>Pseudomonadota</taxon>
        <taxon>Alphaproteobacteria</taxon>
        <taxon>Hyphomicrobiales</taxon>
        <taxon>Rhizobiaceae</taxon>
        <taxon>Hoeflea</taxon>
    </lineage>
</organism>
<dbReference type="Proteomes" id="UP000246352">
    <property type="component" value="Unassembled WGS sequence"/>
</dbReference>
<dbReference type="RefSeq" id="WP_110031661.1">
    <property type="nucleotide sequence ID" value="NZ_QGTR01000002.1"/>
</dbReference>
<sequence>MAVKKVDIYPPRDTASYPMTLLWIEERTNIAVKAGDVIAVLDTPGGEVRLAAPFDGRIDAANHRRGDRLKQRMALLRLVRTGPEAGTEQSRKRNMTLDEEIDQHFEASGITVPDRQPWSWSERGLIACVLLLLAVGGHQWWESADETGKIYDGPLSQARMMAGDSGGARAAWTQSMEAFANGQGILQVFATEGDDSYVSCPAVLVGDNIAAVPDDCASAAYPELETGRLPVAYFRTSVLATGRLKTLSFPVRELRYWRAPEGEDKSQSVALAVLRPAPGRTVRADTGRSGFSVIGRSKPPAYLLVDEVEGEPGDMRSSYGCRFWASSAPRSDAAGNRLPLSVEVENCLASRQLGVVREPAEGKAYFTGFFATSTAPGADGFY</sequence>
<dbReference type="AlphaFoldDB" id="A0A317PQQ3"/>
<dbReference type="Gene3D" id="2.40.50.100">
    <property type="match status" value="1"/>
</dbReference>
<keyword evidence="2" id="KW-1185">Reference proteome</keyword>
<protein>
    <submittedName>
        <fullName evidence="1">Uncharacterized protein</fullName>
    </submittedName>
</protein>
<evidence type="ECO:0000313" key="1">
    <source>
        <dbReference type="EMBL" id="PWW01910.1"/>
    </source>
</evidence>
<evidence type="ECO:0000313" key="2">
    <source>
        <dbReference type="Proteomes" id="UP000246352"/>
    </source>
</evidence>
<proteinExistence type="predicted"/>
<dbReference type="OrthoDB" id="9793801at2"/>
<reference evidence="1 2" key="1">
    <citation type="submission" date="2018-05" db="EMBL/GenBank/DDBJ databases">
        <title>Genomic Encyclopedia of Type Strains, Phase IV (KMG-IV): sequencing the most valuable type-strain genomes for metagenomic binning, comparative biology and taxonomic classification.</title>
        <authorList>
            <person name="Goeker M."/>
        </authorList>
    </citation>
    <scope>NUCLEOTIDE SEQUENCE [LARGE SCALE GENOMIC DNA]</scope>
    <source>
        <strain evidence="1 2">DSM 16791</strain>
    </source>
</reference>
<dbReference type="EMBL" id="QGTR01000002">
    <property type="protein sequence ID" value="PWW01910.1"/>
    <property type="molecule type" value="Genomic_DNA"/>
</dbReference>